<keyword evidence="1" id="KW-0732">Signal</keyword>
<evidence type="ECO:0008006" key="4">
    <source>
        <dbReference type="Google" id="ProtNLM"/>
    </source>
</evidence>
<sequence>MLFKPLPLLPLLLALAAAAPSPATAGRECQPGQYRCDYISSNIEVCDVHGWHTAASCKGQTCRYNGGSEAPYCHDQ</sequence>
<dbReference type="Proteomes" id="UP000800094">
    <property type="component" value="Unassembled WGS sequence"/>
</dbReference>
<accession>A0A6A6J5X9</accession>
<evidence type="ECO:0000256" key="1">
    <source>
        <dbReference type="SAM" id="SignalP"/>
    </source>
</evidence>
<feature type="signal peptide" evidence="1">
    <location>
        <begin position="1"/>
        <end position="25"/>
    </location>
</feature>
<evidence type="ECO:0000313" key="2">
    <source>
        <dbReference type="EMBL" id="KAF2257300.1"/>
    </source>
</evidence>
<dbReference type="GeneID" id="54581064"/>
<gene>
    <name evidence="2" type="ORF">BU26DRAFT_514001</name>
</gene>
<name>A0A6A6J5X9_9PLEO</name>
<dbReference type="EMBL" id="ML987189">
    <property type="protein sequence ID" value="KAF2257300.1"/>
    <property type="molecule type" value="Genomic_DNA"/>
</dbReference>
<dbReference type="OrthoDB" id="10321401at2759"/>
<organism evidence="2 3">
    <name type="scientific">Trematosphaeria pertusa</name>
    <dbReference type="NCBI Taxonomy" id="390896"/>
    <lineage>
        <taxon>Eukaryota</taxon>
        <taxon>Fungi</taxon>
        <taxon>Dikarya</taxon>
        <taxon>Ascomycota</taxon>
        <taxon>Pezizomycotina</taxon>
        <taxon>Dothideomycetes</taxon>
        <taxon>Pleosporomycetidae</taxon>
        <taxon>Pleosporales</taxon>
        <taxon>Massarineae</taxon>
        <taxon>Trematosphaeriaceae</taxon>
        <taxon>Trematosphaeria</taxon>
    </lineage>
</organism>
<dbReference type="RefSeq" id="XP_033692304.1">
    <property type="nucleotide sequence ID" value="XM_033827734.1"/>
</dbReference>
<feature type="chain" id="PRO_5025516857" description="Carbohydrate-binding module family 52 protein" evidence="1">
    <location>
        <begin position="26"/>
        <end position="76"/>
    </location>
</feature>
<protein>
    <recommendedName>
        <fullName evidence="4">Carbohydrate-binding module family 52 protein</fullName>
    </recommendedName>
</protein>
<dbReference type="AlphaFoldDB" id="A0A6A6J5X9"/>
<keyword evidence="3" id="KW-1185">Reference proteome</keyword>
<reference evidence="2" key="1">
    <citation type="journal article" date="2020" name="Stud. Mycol.">
        <title>101 Dothideomycetes genomes: a test case for predicting lifestyles and emergence of pathogens.</title>
        <authorList>
            <person name="Haridas S."/>
            <person name="Albert R."/>
            <person name="Binder M."/>
            <person name="Bloem J."/>
            <person name="Labutti K."/>
            <person name="Salamov A."/>
            <person name="Andreopoulos B."/>
            <person name="Baker S."/>
            <person name="Barry K."/>
            <person name="Bills G."/>
            <person name="Bluhm B."/>
            <person name="Cannon C."/>
            <person name="Castanera R."/>
            <person name="Culley D."/>
            <person name="Daum C."/>
            <person name="Ezra D."/>
            <person name="Gonzalez J."/>
            <person name="Henrissat B."/>
            <person name="Kuo A."/>
            <person name="Liang C."/>
            <person name="Lipzen A."/>
            <person name="Lutzoni F."/>
            <person name="Magnuson J."/>
            <person name="Mondo S."/>
            <person name="Nolan M."/>
            <person name="Ohm R."/>
            <person name="Pangilinan J."/>
            <person name="Park H.-J."/>
            <person name="Ramirez L."/>
            <person name="Alfaro M."/>
            <person name="Sun H."/>
            <person name="Tritt A."/>
            <person name="Yoshinaga Y."/>
            <person name="Zwiers L.-H."/>
            <person name="Turgeon B."/>
            <person name="Goodwin S."/>
            <person name="Spatafora J."/>
            <person name="Crous P."/>
            <person name="Grigoriev I."/>
        </authorList>
    </citation>
    <scope>NUCLEOTIDE SEQUENCE</scope>
    <source>
        <strain evidence="2">CBS 122368</strain>
    </source>
</reference>
<proteinExistence type="predicted"/>
<evidence type="ECO:0000313" key="3">
    <source>
        <dbReference type="Proteomes" id="UP000800094"/>
    </source>
</evidence>